<reference evidence="2 3" key="1">
    <citation type="journal article" date="2012" name="J. Bacteriol.">
        <title>Genome sequence of benzo(a)pyrene-degrading bacterium Novosphingobium pentaromativorans US6-1.</title>
        <authorList>
            <person name="Luo Y.R."/>
            <person name="Kang S.G."/>
            <person name="Kim S.J."/>
            <person name="Kim M.R."/>
            <person name="Li N."/>
            <person name="Lee J.H."/>
            <person name="Kwon K.K."/>
        </authorList>
    </citation>
    <scope>NUCLEOTIDE SEQUENCE [LARGE SCALE GENOMIC DNA]</scope>
    <source>
        <strain evidence="2 3">US6-1</strain>
    </source>
</reference>
<feature type="transmembrane region" description="Helical" evidence="1">
    <location>
        <begin position="111"/>
        <end position="135"/>
    </location>
</feature>
<dbReference type="AlphaFoldDB" id="G6EH25"/>
<feature type="transmembrane region" description="Helical" evidence="1">
    <location>
        <begin position="181"/>
        <end position="200"/>
    </location>
</feature>
<keyword evidence="1" id="KW-1133">Transmembrane helix</keyword>
<feature type="transmembrane region" description="Helical" evidence="1">
    <location>
        <begin position="147"/>
        <end position="169"/>
    </location>
</feature>
<keyword evidence="1" id="KW-0812">Transmembrane</keyword>
<gene>
    <name evidence="2" type="ORF">NSU_3646</name>
</gene>
<evidence type="ECO:0000313" key="2">
    <source>
        <dbReference type="EMBL" id="EHJ59314.1"/>
    </source>
</evidence>
<proteinExistence type="predicted"/>
<protein>
    <recommendedName>
        <fullName evidence="4">Integral membrane protein</fullName>
    </recommendedName>
</protein>
<dbReference type="EMBL" id="AGFM01000058">
    <property type="protein sequence ID" value="EHJ59314.1"/>
    <property type="molecule type" value="Genomic_DNA"/>
</dbReference>
<name>G6EH25_9SPHN</name>
<accession>G6EH25</accession>
<comment type="caution">
    <text evidence="2">The sequence shown here is derived from an EMBL/GenBank/DDBJ whole genome shotgun (WGS) entry which is preliminary data.</text>
</comment>
<evidence type="ECO:0000256" key="1">
    <source>
        <dbReference type="SAM" id="Phobius"/>
    </source>
</evidence>
<keyword evidence="1" id="KW-0472">Membrane</keyword>
<keyword evidence="3" id="KW-1185">Reference proteome</keyword>
<feature type="transmembrane region" description="Helical" evidence="1">
    <location>
        <begin position="36"/>
        <end position="59"/>
    </location>
</feature>
<organism evidence="2 3">
    <name type="scientific">Novosphingobium pentaromativorans US6-1</name>
    <dbReference type="NCBI Taxonomy" id="1088721"/>
    <lineage>
        <taxon>Bacteria</taxon>
        <taxon>Pseudomonadati</taxon>
        <taxon>Pseudomonadota</taxon>
        <taxon>Alphaproteobacteria</taxon>
        <taxon>Sphingomonadales</taxon>
        <taxon>Sphingomonadaceae</taxon>
        <taxon>Novosphingobium</taxon>
    </lineage>
</organism>
<dbReference type="eggNOG" id="ENOG5032TU9">
    <property type="taxonomic scope" value="Bacteria"/>
</dbReference>
<feature type="transmembrane region" description="Helical" evidence="1">
    <location>
        <begin position="71"/>
        <end position="91"/>
    </location>
</feature>
<dbReference type="PATRIC" id="fig|1088721.3.peg.3595"/>
<dbReference type="Proteomes" id="UP000004030">
    <property type="component" value="Unassembled WGS sequence"/>
</dbReference>
<evidence type="ECO:0000313" key="3">
    <source>
        <dbReference type="Proteomes" id="UP000004030"/>
    </source>
</evidence>
<evidence type="ECO:0008006" key="4">
    <source>
        <dbReference type="Google" id="ProtNLM"/>
    </source>
</evidence>
<sequence>MVGFLPLAHFAPPPSPSLSPEEIAAVYQQNLSGIRFGAGITMIGAAFYGCFFGAISMVMKRMEGPRAPYTWVQTITGAVVTACFFLGALFLTLTAYRPDRPPEMTQLLNDLAWFTMVTPGIIGTVQTAAFGAAILGDKRPVPLMPRWSGYLCFMLALAFLPEDTAIFFYDGPFAWNGLFPFWVPIILLSVWMVSCTYLMLQARKRTD</sequence>